<accession>A0AAU0UQX9</accession>
<dbReference type="PANTHER" id="PTHR34071:SF2">
    <property type="entry name" value="FLAVIN-NUCLEOTIDE-BINDING PROTEIN"/>
    <property type="match status" value="1"/>
</dbReference>
<dbReference type="InterPro" id="IPR012349">
    <property type="entry name" value="Split_barrel_FMN-bd"/>
</dbReference>
<keyword evidence="2" id="KW-1185">Reference proteome</keyword>
<evidence type="ECO:0000313" key="2">
    <source>
        <dbReference type="Proteomes" id="UP001329915"/>
    </source>
</evidence>
<name>A0AAU0UQX9_9FIRM</name>
<dbReference type="EMBL" id="CP121694">
    <property type="protein sequence ID" value="WRO22902.1"/>
    <property type="molecule type" value="Genomic_DNA"/>
</dbReference>
<dbReference type="AlphaFoldDB" id="A0AAU0UQX9"/>
<sequence length="157" mass="18068">MVFVPMRRQDKEMSNEKAQLLLMKGLVGRLGTYGRNGYPLITPLHYYFDKNKIILHSALKGNKLDNIENHAQVCFEVDIVEEIKEAEEPCNYTTRYASVMVFGHAEVILDEEKKQHFLTLLAEKYSKKPVDRLLKEKVKKSAVIVINIEHISGKGHL</sequence>
<dbReference type="KEGG" id="dbc:MFMK1_002746"/>
<reference evidence="1 2" key="1">
    <citation type="submission" date="2023-04" db="EMBL/GenBank/DDBJ databases">
        <authorList>
            <person name="Hsu D."/>
        </authorList>
    </citation>
    <scope>NUCLEOTIDE SEQUENCE [LARGE SCALE GENOMIC DNA]</scope>
    <source>
        <strain evidence="1 2">MK1</strain>
    </source>
</reference>
<proteinExistence type="predicted"/>
<protein>
    <submittedName>
        <fullName evidence="1">Pyridoxamine 5'-phosphate oxidase family protein</fullName>
    </submittedName>
</protein>
<dbReference type="InterPro" id="IPR024747">
    <property type="entry name" value="Pyridox_Oxase-rel"/>
</dbReference>
<organism evidence="1 2">
    <name type="scientific">Metallumcola ferriviriculae</name>
    <dbReference type="NCBI Taxonomy" id="3039180"/>
    <lineage>
        <taxon>Bacteria</taxon>
        <taxon>Bacillati</taxon>
        <taxon>Bacillota</taxon>
        <taxon>Clostridia</taxon>
        <taxon>Neomoorellales</taxon>
        <taxon>Desulfitibacteraceae</taxon>
        <taxon>Metallumcola</taxon>
    </lineage>
</organism>
<dbReference type="SUPFAM" id="SSF50475">
    <property type="entry name" value="FMN-binding split barrel"/>
    <property type="match status" value="1"/>
</dbReference>
<dbReference type="Pfam" id="PF12900">
    <property type="entry name" value="Pyridox_ox_2"/>
    <property type="match status" value="1"/>
</dbReference>
<evidence type="ECO:0000313" key="1">
    <source>
        <dbReference type="EMBL" id="WRO22902.1"/>
    </source>
</evidence>
<dbReference type="Gene3D" id="2.30.110.10">
    <property type="entry name" value="Electron Transport, Fmn-binding Protein, Chain A"/>
    <property type="match status" value="1"/>
</dbReference>
<dbReference type="RefSeq" id="WP_366922298.1">
    <property type="nucleotide sequence ID" value="NZ_CP121694.1"/>
</dbReference>
<dbReference type="PANTHER" id="PTHR34071">
    <property type="entry name" value="5-NITROIMIDAZOLE ANTIBIOTICS RESISTANCE PROTEIN, NIMA-FAMILY-RELATED PROTEIN-RELATED"/>
    <property type="match status" value="1"/>
</dbReference>
<gene>
    <name evidence="1" type="ORF">MFMK1_002746</name>
</gene>
<dbReference type="Proteomes" id="UP001329915">
    <property type="component" value="Chromosome"/>
</dbReference>